<sequence length="255" mass="27251">MPTVLAISPHLDDAVFSAGGTLARLAAEGWEVVVLTVFTGSVADPTGFALACQLDKGLSPEVDYMALRRAEDARACAALGARAEWLPFREAPHRGYRSAPELFANVREDDRIDAPVAEALRKAVARWQPAMILAPQAVGGHVDHVQVVRAIDQSHPSAPVLWWTDWPYAARPHSHPARPFAVRMEALPEQAVAIDPAPRLAACAAYATQLGFQFGGAAGLERALAEAGTVERFRVERDLAKAWPGVGGASPDGAR</sequence>
<dbReference type="Gene3D" id="3.40.50.10320">
    <property type="entry name" value="LmbE-like"/>
    <property type="match status" value="1"/>
</dbReference>
<dbReference type="Pfam" id="PF02585">
    <property type="entry name" value="PIG-L"/>
    <property type="match status" value="1"/>
</dbReference>
<dbReference type="GO" id="GO:0016787">
    <property type="term" value="F:hydrolase activity"/>
    <property type="evidence" value="ECO:0007669"/>
    <property type="project" value="UniProtKB-KW"/>
</dbReference>
<dbReference type="RefSeq" id="WP_377045131.1">
    <property type="nucleotide sequence ID" value="NZ_JBHLUN010000009.1"/>
</dbReference>
<organism evidence="1 2">
    <name type="scientific">Roseomonas elaeocarpi</name>
    <dbReference type="NCBI Taxonomy" id="907779"/>
    <lineage>
        <taxon>Bacteria</taxon>
        <taxon>Pseudomonadati</taxon>
        <taxon>Pseudomonadota</taxon>
        <taxon>Alphaproteobacteria</taxon>
        <taxon>Acetobacterales</taxon>
        <taxon>Roseomonadaceae</taxon>
        <taxon>Roseomonas</taxon>
    </lineage>
</organism>
<evidence type="ECO:0000313" key="2">
    <source>
        <dbReference type="Proteomes" id="UP001589865"/>
    </source>
</evidence>
<dbReference type="PANTHER" id="PTHR12993:SF29">
    <property type="entry name" value="BLR3841 PROTEIN"/>
    <property type="match status" value="1"/>
</dbReference>
<proteinExistence type="predicted"/>
<gene>
    <name evidence="1" type="ORF">ACFFGY_14105</name>
</gene>
<protein>
    <submittedName>
        <fullName evidence="1">PIG-L deacetylase family protein</fullName>
        <ecNumber evidence="1">3.5.1.-</ecNumber>
    </submittedName>
</protein>
<dbReference type="SUPFAM" id="SSF102588">
    <property type="entry name" value="LmbE-like"/>
    <property type="match status" value="1"/>
</dbReference>
<dbReference type="EMBL" id="JBHLUN010000009">
    <property type="protein sequence ID" value="MFC0409385.1"/>
    <property type="molecule type" value="Genomic_DNA"/>
</dbReference>
<evidence type="ECO:0000313" key="1">
    <source>
        <dbReference type="EMBL" id="MFC0409385.1"/>
    </source>
</evidence>
<comment type="caution">
    <text evidence="1">The sequence shown here is derived from an EMBL/GenBank/DDBJ whole genome shotgun (WGS) entry which is preliminary data.</text>
</comment>
<keyword evidence="1" id="KW-0378">Hydrolase</keyword>
<dbReference type="PANTHER" id="PTHR12993">
    <property type="entry name" value="N-ACETYLGLUCOSAMINYL-PHOSPHATIDYLINOSITOL DE-N-ACETYLASE-RELATED"/>
    <property type="match status" value="1"/>
</dbReference>
<name>A0ABV6JV92_9PROT</name>
<keyword evidence="2" id="KW-1185">Reference proteome</keyword>
<reference evidence="1 2" key="1">
    <citation type="submission" date="2024-09" db="EMBL/GenBank/DDBJ databases">
        <authorList>
            <person name="Sun Q."/>
            <person name="Mori K."/>
        </authorList>
    </citation>
    <scope>NUCLEOTIDE SEQUENCE [LARGE SCALE GENOMIC DNA]</scope>
    <source>
        <strain evidence="1 2">TBRC 5777</strain>
    </source>
</reference>
<accession>A0ABV6JV92</accession>
<dbReference type="InterPro" id="IPR003737">
    <property type="entry name" value="GlcNAc_PI_deacetylase-related"/>
</dbReference>
<dbReference type="InterPro" id="IPR024078">
    <property type="entry name" value="LmbE-like_dom_sf"/>
</dbReference>
<dbReference type="Proteomes" id="UP001589865">
    <property type="component" value="Unassembled WGS sequence"/>
</dbReference>
<dbReference type="EC" id="3.5.1.-" evidence="1"/>